<accession>A0ACC1NRY6</accession>
<evidence type="ECO:0000313" key="2">
    <source>
        <dbReference type="Proteomes" id="UP001143856"/>
    </source>
</evidence>
<sequence>MANAWNYGTETTVLRKFGINEMYQLTIYLLDHYRGTILSCRYAIPPRLEPAESRSQLEETVKVAVVDTILRHPMLQVSMMDATSKTPSWIQLQRLDLTQHINWLYIGRDDDFEQTVQETFHDQLDDRFQDLSIKQPGWKITVIRQGNAPIMEVLLTWNHPQFDGVGAKVFHEDFLEMLNNAENGGYERTGILGGKSTPVS</sequence>
<name>A0ACC1NRY6_9PEZI</name>
<keyword evidence="2" id="KW-1185">Reference proteome</keyword>
<evidence type="ECO:0000313" key="1">
    <source>
        <dbReference type="EMBL" id="KAJ2982085.1"/>
    </source>
</evidence>
<reference evidence="1" key="1">
    <citation type="submission" date="2022-10" db="EMBL/GenBank/DDBJ databases">
        <title>Genome Sequence of Xylaria curta.</title>
        <authorList>
            <person name="Buettner E."/>
        </authorList>
    </citation>
    <scope>NUCLEOTIDE SEQUENCE</scope>
    <source>
        <strain evidence="1">Babe10</strain>
    </source>
</reference>
<dbReference type="EMBL" id="JAPDGR010001492">
    <property type="protein sequence ID" value="KAJ2982085.1"/>
    <property type="molecule type" value="Genomic_DNA"/>
</dbReference>
<protein>
    <submittedName>
        <fullName evidence="1">Uncharacterized protein</fullName>
    </submittedName>
</protein>
<dbReference type="Proteomes" id="UP001143856">
    <property type="component" value="Unassembled WGS sequence"/>
</dbReference>
<organism evidence="1 2">
    <name type="scientific">Xylaria curta</name>
    <dbReference type="NCBI Taxonomy" id="42375"/>
    <lineage>
        <taxon>Eukaryota</taxon>
        <taxon>Fungi</taxon>
        <taxon>Dikarya</taxon>
        <taxon>Ascomycota</taxon>
        <taxon>Pezizomycotina</taxon>
        <taxon>Sordariomycetes</taxon>
        <taxon>Xylariomycetidae</taxon>
        <taxon>Xylariales</taxon>
        <taxon>Xylariaceae</taxon>
        <taxon>Xylaria</taxon>
    </lineage>
</organism>
<comment type="caution">
    <text evidence="1">The sequence shown here is derived from an EMBL/GenBank/DDBJ whole genome shotgun (WGS) entry which is preliminary data.</text>
</comment>
<proteinExistence type="predicted"/>
<gene>
    <name evidence="1" type="ORF">NUW58_g6521</name>
</gene>